<dbReference type="Gene3D" id="3.40.395.10">
    <property type="entry name" value="Adenoviral Proteinase, Chain A"/>
    <property type="match status" value="1"/>
</dbReference>
<evidence type="ECO:0000313" key="1">
    <source>
        <dbReference type="EMBL" id="KAF3841433.1"/>
    </source>
</evidence>
<dbReference type="InterPro" id="IPR038765">
    <property type="entry name" value="Papain-like_cys_pep_sf"/>
</dbReference>
<reference evidence="1 2" key="1">
    <citation type="submission" date="2020-03" db="EMBL/GenBank/DDBJ databases">
        <title>Dissostichus mawsoni Genome sequencing and assembly.</title>
        <authorList>
            <person name="Park H."/>
        </authorList>
    </citation>
    <scope>NUCLEOTIDE SEQUENCE [LARGE SCALE GENOMIC DNA]</scope>
    <source>
        <strain evidence="1">DM0001</strain>
        <tissue evidence="1">Muscle</tissue>
    </source>
</reference>
<name>A0A7J5XXC4_DISMA</name>
<keyword evidence="2" id="KW-1185">Reference proteome</keyword>
<dbReference type="AlphaFoldDB" id="A0A7J5XXC4"/>
<organism evidence="1 2">
    <name type="scientific">Dissostichus mawsoni</name>
    <name type="common">Antarctic cod</name>
    <dbReference type="NCBI Taxonomy" id="36200"/>
    <lineage>
        <taxon>Eukaryota</taxon>
        <taxon>Metazoa</taxon>
        <taxon>Chordata</taxon>
        <taxon>Craniata</taxon>
        <taxon>Vertebrata</taxon>
        <taxon>Euteleostomi</taxon>
        <taxon>Actinopterygii</taxon>
        <taxon>Neopterygii</taxon>
        <taxon>Teleostei</taxon>
        <taxon>Neoteleostei</taxon>
        <taxon>Acanthomorphata</taxon>
        <taxon>Eupercaria</taxon>
        <taxon>Perciformes</taxon>
        <taxon>Notothenioidei</taxon>
        <taxon>Nototheniidae</taxon>
        <taxon>Dissostichus</taxon>
    </lineage>
</organism>
<evidence type="ECO:0000313" key="2">
    <source>
        <dbReference type="Proteomes" id="UP000518266"/>
    </source>
</evidence>
<comment type="caution">
    <text evidence="1">The sequence shown here is derived from an EMBL/GenBank/DDBJ whole genome shotgun (WGS) entry which is preliminary data.</text>
</comment>
<dbReference type="SUPFAM" id="SSF54001">
    <property type="entry name" value="Cysteine proteinases"/>
    <property type="match status" value="1"/>
</dbReference>
<proteinExistence type="predicted"/>
<gene>
    <name evidence="1" type="ORF">F7725_007295</name>
</gene>
<dbReference type="OrthoDB" id="8942373at2759"/>
<dbReference type="Proteomes" id="UP000518266">
    <property type="component" value="Unassembled WGS sequence"/>
</dbReference>
<accession>A0A7J5XXC4</accession>
<sequence>MAIYKRHLTCRDLAHFHCPQCAKNNFNKRRYGGTPEACHKLPSTSASEHCPGPSSSSPQPNTSAVLSLLLPTTTKPFTVNKSWTVERDDWFGNRVIVYNLYHLYSTEMQLYGNDCGIFMLMYALYTILDAPYDFTIIDMPACEKWWCVMLMENFDLGRKRSNFSVIQLMSQLEKMWRKQWKR</sequence>
<protein>
    <submittedName>
        <fullName evidence="1">Uncharacterized protein</fullName>
    </submittedName>
</protein>
<dbReference type="EMBL" id="JAAKFY010000020">
    <property type="protein sequence ID" value="KAF3841433.1"/>
    <property type="molecule type" value="Genomic_DNA"/>
</dbReference>